<gene>
    <name evidence="2" type="ORF">CD30_11000</name>
</gene>
<dbReference type="CDD" id="cd04301">
    <property type="entry name" value="NAT_SF"/>
    <property type="match status" value="1"/>
</dbReference>
<reference evidence="2 3" key="1">
    <citation type="submission" date="2014-02" db="EMBL/GenBank/DDBJ databases">
        <title>Draft genome sequence of Lysinibacillus massiliensis CCUG 49529.</title>
        <authorList>
            <person name="Zhang F."/>
            <person name="Wang G."/>
            <person name="Zhang L."/>
        </authorList>
    </citation>
    <scope>NUCLEOTIDE SEQUENCE [LARGE SCALE GENOMIC DNA]</scope>
    <source>
        <strain evidence="2 3">CCUG 49529</strain>
    </source>
</reference>
<dbReference type="InterPro" id="IPR000182">
    <property type="entry name" value="GNAT_dom"/>
</dbReference>
<dbReference type="SUPFAM" id="SSF55729">
    <property type="entry name" value="Acyl-CoA N-acyltransferases (Nat)"/>
    <property type="match status" value="1"/>
</dbReference>
<dbReference type="OrthoDB" id="9796171at2"/>
<name>A0A0A3J5Y6_9BACL</name>
<accession>A0A0A3J5Y6</accession>
<comment type="caution">
    <text evidence="2">The sequence shown here is derived from an EMBL/GenBank/DDBJ whole genome shotgun (WGS) entry which is preliminary data.</text>
</comment>
<dbReference type="RefSeq" id="WP_036176545.1">
    <property type="nucleotide sequence ID" value="NZ_AVCZ01000017.1"/>
</dbReference>
<dbReference type="AlphaFoldDB" id="A0A0A3J5Y6"/>
<dbReference type="eggNOG" id="COG2153">
    <property type="taxonomic scope" value="Bacteria"/>
</dbReference>
<dbReference type="EMBL" id="JPVQ01000017">
    <property type="protein sequence ID" value="KGR90588.1"/>
    <property type="molecule type" value="Genomic_DNA"/>
</dbReference>
<dbReference type="GO" id="GO:0004343">
    <property type="term" value="F:glucosamine 6-phosphate N-acetyltransferase activity"/>
    <property type="evidence" value="ECO:0007669"/>
    <property type="project" value="TreeGrafter"/>
</dbReference>
<sequence length="142" mass="16363">MYEVKIVETEQQLQSAYEVRNKVFVVEQGVPEHLELDEFDTKSTHFIVNDGEQVVAAARFREYQPKVGKVERVCVLPSYRGKKLGVLMMKAIENYAATHGFQKLLLYAQTHAVPFYEKLNYVINSPEFLDAGIPHRSMEKLI</sequence>
<dbReference type="PANTHER" id="PTHR13355">
    <property type="entry name" value="GLUCOSAMINE 6-PHOSPHATE N-ACETYLTRANSFERASE"/>
    <property type="match status" value="1"/>
</dbReference>
<dbReference type="Proteomes" id="UP000030595">
    <property type="component" value="Unassembled WGS sequence"/>
</dbReference>
<evidence type="ECO:0000313" key="2">
    <source>
        <dbReference type="EMBL" id="KGR90588.1"/>
    </source>
</evidence>
<protein>
    <submittedName>
        <fullName evidence="2">Acetyltransferase</fullName>
    </submittedName>
</protein>
<dbReference type="InterPro" id="IPR039143">
    <property type="entry name" value="GNPNAT1-like"/>
</dbReference>
<keyword evidence="3" id="KW-1185">Reference proteome</keyword>
<feature type="domain" description="N-acetyltransferase" evidence="1">
    <location>
        <begin position="2"/>
        <end position="142"/>
    </location>
</feature>
<dbReference type="InterPro" id="IPR016181">
    <property type="entry name" value="Acyl_CoA_acyltransferase"/>
</dbReference>
<dbReference type="PANTHER" id="PTHR13355:SF11">
    <property type="entry name" value="GLUCOSAMINE 6-PHOSPHATE N-ACETYLTRANSFERASE"/>
    <property type="match status" value="1"/>
</dbReference>
<dbReference type="PROSITE" id="PS51186">
    <property type="entry name" value="GNAT"/>
    <property type="match status" value="1"/>
</dbReference>
<dbReference type="Gene3D" id="3.40.630.30">
    <property type="match status" value="1"/>
</dbReference>
<proteinExistence type="predicted"/>
<keyword evidence="2" id="KW-0808">Transferase</keyword>
<evidence type="ECO:0000259" key="1">
    <source>
        <dbReference type="PROSITE" id="PS51186"/>
    </source>
</evidence>
<organism evidence="2 3">
    <name type="scientific">Ureibacillus massiliensis 4400831 = CIP 108448 = CCUG 49529</name>
    <dbReference type="NCBI Taxonomy" id="1211035"/>
    <lineage>
        <taxon>Bacteria</taxon>
        <taxon>Bacillati</taxon>
        <taxon>Bacillota</taxon>
        <taxon>Bacilli</taxon>
        <taxon>Bacillales</taxon>
        <taxon>Caryophanaceae</taxon>
        <taxon>Ureibacillus</taxon>
    </lineage>
</organism>
<evidence type="ECO:0000313" key="3">
    <source>
        <dbReference type="Proteomes" id="UP000030595"/>
    </source>
</evidence>
<dbReference type="Pfam" id="PF13673">
    <property type="entry name" value="Acetyltransf_10"/>
    <property type="match status" value="1"/>
</dbReference>